<reference evidence="1 2" key="1">
    <citation type="submission" date="2015-11" db="EMBL/GenBank/DDBJ databases">
        <title>Whole-Genome Sequence of Candidatus Oderbacter manganicum from the National Park Lower Oder Valley, Germany.</title>
        <authorList>
            <person name="Braun B."/>
            <person name="Liere K."/>
            <person name="Szewzyk U."/>
        </authorList>
    </citation>
    <scope>NUCLEOTIDE SEQUENCE [LARGE SCALE GENOMIC DNA]</scope>
    <source>
        <strain evidence="1 2">OTSz_A_272</strain>
    </source>
</reference>
<dbReference type="NCBIfam" id="NF004347">
    <property type="entry name" value="PRK05728.1-4"/>
    <property type="match status" value="1"/>
</dbReference>
<evidence type="ECO:0000313" key="2">
    <source>
        <dbReference type="Proteomes" id="UP000092498"/>
    </source>
</evidence>
<dbReference type="RefSeq" id="WP_066767294.1">
    <property type="nucleotide sequence ID" value="NZ_CP013244.1"/>
</dbReference>
<dbReference type="GO" id="GO:0003887">
    <property type="term" value="F:DNA-directed DNA polymerase activity"/>
    <property type="evidence" value="ECO:0007669"/>
    <property type="project" value="InterPro"/>
</dbReference>
<proteinExistence type="predicted"/>
<dbReference type="Gene3D" id="3.40.50.10110">
    <property type="entry name" value="DNA polymerase III subunit chi"/>
    <property type="match status" value="1"/>
</dbReference>
<dbReference type="KEGG" id="cbot:ATE48_01925"/>
<sequence length="147" mass="16754">MAELWFYHLEKSELERALPPLLEKSLQRGWRALVRAGNAERLEQLDTAIWTFRDDSFVPHAREGDPKRQPVWLTLEGGNPNNAQALFLVDDAEPGDISSFERACLIFDGRDPAALESARSRWKQAKDAGITASYWKESAGGRWEKQQ</sequence>
<organism evidence="1 2">
    <name type="scientific">Candidatus Viadribacter manganicus</name>
    <dbReference type="NCBI Taxonomy" id="1759059"/>
    <lineage>
        <taxon>Bacteria</taxon>
        <taxon>Pseudomonadati</taxon>
        <taxon>Pseudomonadota</taxon>
        <taxon>Alphaproteobacteria</taxon>
        <taxon>Hyphomonadales</taxon>
        <taxon>Hyphomonadaceae</taxon>
        <taxon>Candidatus Viadribacter</taxon>
    </lineage>
</organism>
<dbReference type="PANTHER" id="PTHR38767:SF1">
    <property type="entry name" value="DNA POLYMERASE III SUBUNIT CHI"/>
    <property type="match status" value="1"/>
</dbReference>
<dbReference type="Pfam" id="PF04364">
    <property type="entry name" value="DNA_pol3_chi"/>
    <property type="match status" value="1"/>
</dbReference>
<dbReference type="GO" id="GO:0006260">
    <property type="term" value="P:DNA replication"/>
    <property type="evidence" value="ECO:0007669"/>
    <property type="project" value="InterPro"/>
</dbReference>
<dbReference type="Proteomes" id="UP000092498">
    <property type="component" value="Chromosome"/>
</dbReference>
<dbReference type="InterPro" id="IPR007459">
    <property type="entry name" value="DNA_pol3_chi"/>
</dbReference>
<dbReference type="SUPFAM" id="SSF102400">
    <property type="entry name" value="DNA polymerase III chi subunit"/>
    <property type="match status" value="1"/>
</dbReference>
<evidence type="ECO:0000313" key="1">
    <source>
        <dbReference type="EMBL" id="ANP44768.1"/>
    </source>
</evidence>
<keyword evidence="2" id="KW-1185">Reference proteome</keyword>
<gene>
    <name evidence="1" type="ORF">ATE48_01925</name>
</gene>
<accession>A0A1B1ADY7</accession>
<dbReference type="InterPro" id="IPR036768">
    <property type="entry name" value="PolIII_chi_sf"/>
</dbReference>
<dbReference type="GO" id="GO:0032298">
    <property type="term" value="P:positive regulation of DNA-templated DNA replication initiation"/>
    <property type="evidence" value="ECO:0007669"/>
    <property type="project" value="TreeGrafter"/>
</dbReference>
<dbReference type="InParanoid" id="A0A1B1ADY7"/>
<name>A0A1B1ADY7_9PROT</name>
<dbReference type="OrthoDB" id="9795973at2"/>
<dbReference type="AlphaFoldDB" id="A0A1B1ADY7"/>
<dbReference type="PANTHER" id="PTHR38767">
    <property type="entry name" value="DNA POLYMERASE III SUBUNIT CHI"/>
    <property type="match status" value="1"/>
</dbReference>
<dbReference type="GO" id="GO:0003677">
    <property type="term" value="F:DNA binding"/>
    <property type="evidence" value="ECO:0007669"/>
    <property type="project" value="InterPro"/>
</dbReference>
<protein>
    <submittedName>
        <fullName evidence="1">DNA polymerase III subunit chi</fullName>
    </submittedName>
</protein>
<dbReference type="EMBL" id="CP013244">
    <property type="protein sequence ID" value="ANP44768.1"/>
    <property type="molecule type" value="Genomic_DNA"/>
</dbReference>
<dbReference type="STRING" id="1759059.ATE48_01925"/>